<dbReference type="GO" id="GO:0019693">
    <property type="term" value="P:ribose phosphate metabolic process"/>
    <property type="evidence" value="ECO:0007669"/>
    <property type="project" value="TreeGrafter"/>
</dbReference>
<organism evidence="5 6">
    <name type="scientific">Schizophyllum amplum</name>
    <dbReference type="NCBI Taxonomy" id="97359"/>
    <lineage>
        <taxon>Eukaryota</taxon>
        <taxon>Fungi</taxon>
        <taxon>Dikarya</taxon>
        <taxon>Basidiomycota</taxon>
        <taxon>Agaricomycotina</taxon>
        <taxon>Agaricomycetes</taxon>
        <taxon>Agaricomycetidae</taxon>
        <taxon>Agaricales</taxon>
        <taxon>Schizophyllaceae</taxon>
        <taxon>Schizophyllum</taxon>
    </lineage>
</organism>
<dbReference type="Pfam" id="PF00293">
    <property type="entry name" value="NUDIX"/>
    <property type="match status" value="1"/>
</dbReference>
<feature type="region of interest" description="Disordered" evidence="3">
    <location>
        <begin position="1"/>
        <end position="25"/>
    </location>
</feature>
<dbReference type="OrthoDB" id="10249920at2759"/>
<dbReference type="GO" id="GO:0047631">
    <property type="term" value="F:ADP-ribose diphosphatase activity"/>
    <property type="evidence" value="ECO:0007669"/>
    <property type="project" value="TreeGrafter"/>
</dbReference>
<dbReference type="PROSITE" id="PS51462">
    <property type="entry name" value="NUDIX"/>
    <property type="match status" value="1"/>
</dbReference>
<dbReference type="CDD" id="cd18888">
    <property type="entry name" value="NUDIX_ADPRase_Nudt5"/>
    <property type="match status" value="1"/>
</dbReference>
<evidence type="ECO:0000256" key="2">
    <source>
        <dbReference type="RuleBase" id="RU003476"/>
    </source>
</evidence>
<dbReference type="FunFam" id="3.90.79.10:FF:000016">
    <property type="entry name" value="ADP-sugar pyrophosphatase isoform X1"/>
    <property type="match status" value="1"/>
</dbReference>
<feature type="domain" description="Nudix hydrolase" evidence="4">
    <location>
        <begin position="77"/>
        <end position="216"/>
    </location>
</feature>
<evidence type="ECO:0000256" key="3">
    <source>
        <dbReference type="SAM" id="MobiDB-lite"/>
    </source>
</evidence>
<dbReference type="InterPro" id="IPR000086">
    <property type="entry name" value="NUDIX_hydrolase_dom"/>
</dbReference>
<accession>A0A550BVU9</accession>
<dbReference type="AlphaFoldDB" id="A0A550BVU9"/>
<protein>
    <submittedName>
        <fullName evidence="5">NUDIX hydrolase domain-like protein</fullName>
    </submittedName>
</protein>
<dbReference type="GO" id="GO:0005634">
    <property type="term" value="C:nucleus"/>
    <property type="evidence" value="ECO:0007669"/>
    <property type="project" value="TreeGrafter"/>
</dbReference>
<keyword evidence="1 2" id="KW-0378">Hydrolase</keyword>
<evidence type="ECO:0000259" key="4">
    <source>
        <dbReference type="PROSITE" id="PS51462"/>
    </source>
</evidence>
<dbReference type="PROSITE" id="PS00893">
    <property type="entry name" value="NUDIX_BOX"/>
    <property type="match status" value="1"/>
</dbReference>
<dbReference type="EMBL" id="VDMD01000064">
    <property type="protein sequence ID" value="TRM56643.1"/>
    <property type="molecule type" value="Genomic_DNA"/>
</dbReference>
<comment type="similarity">
    <text evidence="2">Belongs to the Nudix hydrolase family.</text>
</comment>
<dbReference type="SUPFAM" id="SSF55811">
    <property type="entry name" value="Nudix"/>
    <property type="match status" value="1"/>
</dbReference>
<dbReference type="Gene3D" id="3.90.79.10">
    <property type="entry name" value="Nucleoside Triphosphate Pyrophosphohydrolase"/>
    <property type="match status" value="1"/>
</dbReference>
<dbReference type="InterPro" id="IPR020476">
    <property type="entry name" value="Nudix_hydrolase"/>
</dbReference>
<dbReference type="PANTHER" id="PTHR11839:SF1">
    <property type="entry name" value="ADP-SUGAR PYROPHOSPHATASE"/>
    <property type="match status" value="1"/>
</dbReference>
<reference evidence="5 6" key="1">
    <citation type="journal article" date="2019" name="New Phytol.">
        <title>Comparative genomics reveals unique wood-decay strategies and fruiting body development in the Schizophyllaceae.</title>
        <authorList>
            <person name="Almasi E."/>
            <person name="Sahu N."/>
            <person name="Krizsan K."/>
            <person name="Balint B."/>
            <person name="Kovacs G.M."/>
            <person name="Kiss B."/>
            <person name="Cseklye J."/>
            <person name="Drula E."/>
            <person name="Henrissat B."/>
            <person name="Nagy I."/>
            <person name="Chovatia M."/>
            <person name="Adam C."/>
            <person name="LaButti K."/>
            <person name="Lipzen A."/>
            <person name="Riley R."/>
            <person name="Grigoriev I.V."/>
            <person name="Nagy L.G."/>
        </authorList>
    </citation>
    <scope>NUCLEOTIDE SEQUENCE [LARGE SCALE GENOMIC DNA]</scope>
    <source>
        <strain evidence="5 6">NL-1724</strain>
    </source>
</reference>
<evidence type="ECO:0000256" key="1">
    <source>
        <dbReference type="ARBA" id="ARBA00022801"/>
    </source>
</evidence>
<dbReference type="GO" id="GO:0006753">
    <property type="term" value="P:nucleoside phosphate metabolic process"/>
    <property type="evidence" value="ECO:0007669"/>
    <property type="project" value="TreeGrafter"/>
</dbReference>
<comment type="caution">
    <text evidence="5">The sequence shown here is derived from an EMBL/GenBank/DDBJ whole genome shotgun (WGS) entry which is preliminary data.</text>
</comment>
<evidence type="ECO:0000313" key="6">
    <source>
        <dbReference type="Proteomes" id="UP000320762"/>
    </source>
</evidence>
<gene>
    <name evidence="5" type="ORF">BD626DRAFT_518802</name>
</gene>
<dbReference type="Proteomes" id="UP000320762">
    <property type="component" value="Unassembled WGS sequence"/>
</dbReference>
<dbReference type="InterPro" id="IPR020084">
    <property type="entry name" value="NUDIX_hydrolase_CS"/>
</dbReference>
<dbReference type="InterPro" id="IPR015797">
    <property type="entry name" value="NUDIX_hydrolase-like_dom_sf"/>
</dbReference>
<keyword evidence="6" id="KW-1185">Reference proteome</keyword>
<dbReference type="STRING" id="97359.A0A550BVU9"/>
<dbReference type="PANTHER" id="PTHR11839">
    <property type="entry name" value="UDP/ADP-SUGAR PYROPHOSPHATASE"/>
    <property type="match status" value="1"/>
</dbReference>
<evidence type="ECO:0000313" key="5">
    <source>
        <dbReference type="EMBL" id="TRM56643.1"/>
    </source>
</evidence>
<dbReference type="PRINTS" id="PR00502">
    <property type="entry name" value="NUDIXFAMILY"/>
</dbReference>
<proteinExistence type="inferred from homology"/>
<name>A0A550BVU9_9AGAR</name>
<sequence length="235" mass="26489">MWRCSRLRPSPARHLHSPFQQSKRTIRMSDKGPKILSSEEMDVSEAKWITLKKLNWMDAEGTKRAWECAERRTRKGSGIDAVAILTLLRSKKNAFPLSTVVIEQYRPPIDKFIIELPAGLIDENETAEQAALRELHEETGYKGDHVTLSSPVIVADPGMTNANMKLCVVSVNVEDDTVPEPKLDPGEFIVKRVVELSKLMDELNEYDKKGFVVDAKLYHFASGLVMAQKIQDGLL</sequence>